<feature type="compositionally biased region" description="Basic and acidic residues" evidence="1">
    <location>
        <begin position="626"/>
        <end position="654"/>
    </location>
</feature>
<reference evidence="2 3" key="1">
    <citation type="submission" date="2017-08" db="EMBL/GenBank/DDBJ databases">
        <title>Acidophilic green algal genome provides insights into adaptation to an acidic environment.</title>
        <authorList>
            <person name="Hirooka S."/>
            <person name="Hirose Y."/>
            <person name="Kanesaki Y."/>
            <person name="Higuchi S."/>
            <person name="Fujiwara T."/>
            <person name="Onuma R."/>
            <person name="Era A."/>
            <person name="Ohbayashi R."/>
            <person name="Uzuka A."/>
            <person name="Nozaki H."/>
            <person name="Yoshikawa H."/>
            <person name="Miyagishima S.Y."/>
        </authorList>
    </citation>
    <scope>NUCLEOTIDE SEQUENCE [LARGE SCALE GENOMIC DNA]</scope>
    <source>
        <strain evidence="2 3">NIES-2499</strain>
    </source>
</reference>
<dbReference type="STRING" id="1157962.A0A250WUX0"/>
<dbReference type="Proteomes" id="UP000232323">
    <property type="component" value="Unassembled WGS sequence"/>
</dbReference>
<feature type="region of interest" description="Disordered" evidence="1">
    <location>
        <begin position="617"/>
        <end position="654"/>
    </location>
</feature>
<protein>
    <submittedName>
        <fullName evidence="2">Uncharacterized protein</fullName>
    </submittedName>
</protein>
<name>A0A250WUX0_9CHLO</name>
<evidence type="ECO:0000256" key="1">
    <source>
        <dbReference type="SAM" id="MobiDB-lite"/>
    </source>
</evidence>
<comment type="caution">
    <text evidence="2">The sequence shown here is derived from an EMBL/GenBank/DDBJ whole genome shotgun (WGS) entry which is preliminary data.</text>
</comment>
<keyword evidence="3" id="KW-1185">Reference proteome</keyword>
<proteinExistence type="predicted"/>
<dbReference type="AlphaFoldDB" id="A0A250WUX0"/>
<gene>
    <name evidence="2" type="ORF">CEUSTIGMA_g2043.t1</name>
</gene>
<evidence type="ECO:0000313" key="2">
    <source>
        <dbReference type="EMBL" id="GAX74595.1"/>
    </source>
</evidence>
<evidence type="ECO:0000313" key="3">
    <source>
        <dbReference type="Proteomes" id="UP000232323"/>
    </source>
</evidence>
<sequence>MSNKITRFFAPLIDKMNSDDRGSLQLCDEMHKASEDGHVIVEVSIARPLKSAKGVAELGLSAQATYSQDHVVVDQESTPSPFIAKCTSLSNSGRRITPQPVMHPSPKNLSACWPPMMSPCLQVVSNAVTTRESKSIPPPLMIDVTSMAPAADGSCPEVDLIQNLKPVCNCFVGQEASSAVPSAEAKSTHVIACTAEGSGEQQHLRGTAVEEQCYMKMKPLHLCANISGACVSSPAQKHTFPGLLNELESIENIPATVVEIGTDASEAIEQRSRPGLLLTPELTDEIPCTDIAYNLQPCNADGILAASAIAAPTATSPAVTPSGNDPAAVAAATSVLSGDRCELQTQLSQQLHHTKLLLMQQSFCIPSKLALFNHRHAENAVTVSKAPPLNISQDRSTQVEGFVGNACTTVIQPDSALAPDSATSDAAICTVSAVVSTHPSLQPLLLMDTQELACFLEGQRCTLSVLVSQLMQQVTGSTGSDVRTMVAELATRRNYGAKQASCDLLLAPEDTSPEAVWIWELRDLKVALPGPKRAADRKLVEQHRKKRKELHARLSCLTEILGLLAKSQSSANKTLEAKLLKSMQRLLKLPPLAVPQDEVIKADARVAVQSSMDERALKEQASLQQGEEKRKQKLVEKEMEAARGNKDNFIESHL</sequence>
<dbReference type="EMBL" id="BEGY01000008">
    <property type="protein sequence ID" value="GAX74595.1"/>
    <property type="molecule type" value="Genomic_DNA"/>
</dbReference>
<organism evidence="2 3">
    <name type="scientific">Chlamydomonas eustigma</name>
    <dbReference type="NCBI Taxonomy" id="1157962"/>
    <lineage>
        <taxon>Eukaryota</taxon>
        <taxon>Viridiplantae</taxon>
        <taxon>Chlorophyta</taxon>
        <taxon>core chlorophytes</taxon>
        <taxon>Chlorophyceae</taxon>
        <taxon>CS clade</taxon>
        <taxon>Chlamydomonadales</taxon>
        <taxon>Chlamydomonadaceae</taxon>
        <taxon>Chlamydomonas</taxon>
    </lineage>
</organism>
<accession>A0A250WUX0</accession>